<keyword evidence="1" id="KW-0805">Transcription regulation</keyword>
<dbReference type="Pfam" id="PF08220">
    <property type="entry name" value="HTH_DeoR"/>
    <property type="match status" value="1"/>
</dbReference>
<dbReference type="GO" id="GO:0003700">
    <property type="term" value="F:DNA-binding transcription factor activity"/>
    <property type="evidence" value="ECO:0007669"/>
    <property type="project" value="InterPro"/>
</dbReference>
<evidence type="ECO:0000259" key="4">
    <source>
        <dbReference type="PROSITE" id="PS51000"/>
    </source>
</evidence>
<gene>
    <name evidence="5" type="primary">glcR_9</name>
    <name evidence="5" type="ORF">SDC9_97340</name>
</gene>
<dbReference type="PROSITE" id="PS51000">
    <property type="entry name" value="HTH_DEOR_2"/>
    <property type="match status" value="1"/>
</dbReference>
<dbReference type="InterPro" id="IPR018356">
    <property type="entry name" value="Tscrpt_reg_HTH_DeoR_CS"/>
</dbReference>
<dbReference type="PRINTS" id="PR00037">
    <property type="entry name" value="HTHLACR"/>
</dbReference>
<dbReference type="SUPFAM" id="SSF100950">
    <property type="entry name" value="NagB/RpiA/CoA transferase-like"/>
    <property type="match status" value="1"/>
</dbReference>
<feature type="domain" description="HTH deoR-type" evidence="4">
    <location>
        <begin position="11"/>
        <end position="66"/>
    </location>
</feature>
<evidence type="ECO:0000256" key="1">
    <source>
        <dbReference type="ARBA" id="ARBA00023015"/>
    </source>
</evidence>
<dbReference type="SUPFAM" id="SSF46785">
    <property type="entry name" value="Winged helix' DNA-binding domain"/>
    <property type="match status" value="1"/>
</dbReference>
<keyword evidence="3" id="KW-0804">Transcription</keyword>
<dbReference type="InterPro" id="IPR036390">
    <property type="entry name" value="WH_DNA-bd_sf"/>
</dbReference>
<accession>A0A645AD22</accession>
<dbReference type="Pfam" id="PF00455">
    <property type="entry name" value="DeoRC"/>
    <property type="match status" value="1"/>
</dbReference>
<dbReference type="PANTHER" id="PTHR30363:SF56">
    <property type="entry name" value="TRANSCRIPTIONAL REGULATOR, DEOR FAMILY"/>
    <property type="match status" value="1"/>
</dbReference>
<organism evidence="5">
    <name type="scientific">bioreactor metagenome</name>
    <dbReference type="NCBI Taxonomy" id="1076179"/>
    <lineage>
        <taxon>unclassified sequences</taxon>
        <taxon>metagenomes</taxon>
        <taxon>ecological metagenomes</taxon>
    </lineage>
</organism>
<dbReference type="Gene3D" id="3.40.50.1360">
    <property type="match status" value="1"/>
</dbReference>
<dbReference type="EMBL" id="VSSQ01013037">
    <property type="protein sequence ID" value="MPM50598.1"/>
    <property type="molecule type" value="Genomic_DNA"/>
</dbReference>
<reference evidence="5" key="1">
    <citation type="submission" date="2019-08" db="EMBL/GenBank/DDBJ databases">
        <authorList>
            <person name="Kucharzyk K."/>
            <person name="Murdoch R.W."/>
            <person name="Higgins S."/>
            <person name="Loffler F."/>
        </authorList>
    </citation>
    <scope>NUCLEOTIDE SEQUENCE</scope>
</reference>
<sequence length="260" mass="29168">MEETVGFREKQIKRWKEIMTLLQQEGFLTVEQLAERLDVSLATIRRDLTALDEDKAIIRTRGGAKARIIETEEPSMKSKALQNSEQKEIVARYAASLIKDGDFVCMDSGSTTYQIIQYITAQNLTVVTNGVYHVQALIEKGISTFMVGGEVKEKTCATVGSKTLEQLDNFNFDIAFVGANGVSLQAGFTTHEVNEAEVKRKILDRSSQKYILADSTKLNHQYFISFYPLNGAIMITEKRIEFDYSKCKVLIVSEAAEAVK</sequence>
<comment type="caution">
    <text evidence="5">The sequence shown here is derived from an EMBL/GenBank/DDBJ whole genome shotgun (WGS) entry which is preliminary data.</text>
</comment>
<dbReference type="PANTHER" id="PTHR30363">
    <property type="entry name" value="HTH-TYPE TRANSCRIPTIONAL REGULATOR SRLR-RELATED"/>
    <property type="match status" value="1"/>
</dbReference>
<dbReference type="Gene3D" id="1.10.10.10">
    <property type="entry name" value="Winged helix-like DNA-binding domain superfamily/Winged helix DNA-binding domain"/>
    <property type="match status" value="1"/>
</dbReference>
<dbReference type="InterPro" id="IPR050313">
    <property type="entry name" value="Carb_Metab_HTH_regulators"/>
</dbReference>
<proteinExistence type="predicted"/>
<evidence type="ECO:0000313" key="5">
    <source>
        <dbReference type="EMBL" id="MPM50598.1"/>
    </source>
</evidence>
<dbReference type="SMART" id="SM00420">
    <property type="entry name" value="HTH_DEOR"/>
    <property type="match status" value="1"/>
</dbReference>
<dbReference type="GO" id="GO:0003677">
    <property type="term" value="F:DNA binding"/>
    <property type="evidence" value="ECO:0007669"/>
    <property type="project" value="UniProtKB-KW"/>
</dbReference>
<dbReference type="InterPro" id="IPR001034">
    <property type="entry name" value="DeoR_HTH"/>
</dbReference>
<dbReference type="PROSITE" id="PS00894">
    <property type="entry name" value="HTH_DEOR_1"/>
    <property type="match status" value="1"/>
</dbReference>
<dbReference type="InterPro" id="IPR014036">
    <property type="entry name" value="DeoR-like_C"/>
</dbReference>
<dbReference type="AlphaFoldDB" id="A0A645AD22"/>
<keyword evidence="2" id="KW-0238">DNA-binding</keyword>
<evidence type="ECO:0000256" key="2">
    <source>
        <dbReference type="ARBA" id="ARBA00023125"/>
    </source>
</evidence>
<dbReference type="InterPro" id="IPR037171">
    <property type="entry name" value="NagB/RpiA_transferase-like"/>
</dbReference>
<dbReference type="SMART" id="SM01134">
    <property type="entry name" value="DeoRC"/>
    <property type="match status" value="1"/>
</dbReference>
<name>A0A645AD22_9ZZZZ</name>
<protein>
    <submittedName>
        <fullName evidence="5">HTH-type transcriptional repressor GlcR</fullName>
    </submittedName>
</protein>
<evidence type="ECO:0000256" key="3">
    <source>
        <dbReference type="ARBA" id="ARBA00023163"/>
    </source>
</evidence>
<dbReference type="InterPro" id="IPR036388">
    <property type="entry name" value="WH-like_DNA-bd_sf"/>
</dbReference>